<feature type="domain" description="RecA family profile 2" evidence="11">
    <location>
        <begin position="253"/>
        <end position="335"/>
    </location>
</feature>
<organism evidence="13 14">
    <name type="scientific">Tetradesmus obliquus</name>
    <name type="common">Green alga</name>
    <name type="synonym">Acutodesmus obliquus</name>
    <dbReference type="NCBI Taxonomy" id="3088"/>
    <lineage>
        <taxon>Eukaryota</taxon>
        <taxon>Viridiplantae</taxon>
        <taxon>Chlorophyta</taxon>
        <taxon>core chlorophytes</taxon>
        <taxon>Chlorophyceae</taxon>
        <taxon>CS clade</taxon>
        <taxon>Sphaeropleales</taxon>
        <taxon>Scenedesmaceae</taxon>
        <taxon>Tetradesmus</taxon>
    </lineage>
</organism>
<dbReference type="GO" id="GO:0140664">
    <property type="term" value="F:ATP-dependent DNA damage sensor activity"/>
    <property type="evidence" value="ECO:0007669"/>
    <property type="project" value="InterPro"/>
</dbReference>
<feature type="compositionally biased region" description="Acidic residues" evidence="9">
    <location>
        <begin position="405"/>
        <end position="420"/>
    </location>
</feature>
<dbReference type="SUPFAM" id="SSF52540">
    <property type="entry name" value="P-loop containing nucleoside triphosphate hydrolases"/>
    <property type="match status" value="1"/>
</dbReference>
<dbReference type="GO" id="GO:0005524">
    <property type="term" value="F:ATP binding"/>
    <property type="evidence" value="ECO:0007669"/>
    <property type="project" value="UniProtKB-KW"/>
</dbReference>
<accession>A0A383WK97</accession>
<dbReference type="InterPro" id="IPR020588">
    <property type="entry name" value="RecA_ATP-bd"/>
</dbReference>
<evidence type="ECO:0000256" key="6">
    <source>
        <dbReference type="ARBA" id="ARBA00056887"/>
    </source>
</evidence>
<dbReference type="SMART" id="SM00382">
    <property type="entry name" value="AAA"/>
    <property type="match status" value="1"/>
</dbReference>
<dbReference type="PROSITE" id="PS50163">
    <property type="entry name" value="RECA_3"/>
    <property type="match status" value="1"/>
</dbReference>
<feature type="domain" description="RecA family profile 1" evidence="10">
    <location>
        <begin position="90"/>
        <end position="248"/>
    </location>
</feature>
<dbReference type="InterPro" id="IPR003593">
    <property type="entry name" value="AAA+_ATPase"/>
</dbReference>
<dbReference type="FunFam" id="3.40.50.300:FF:000087">
    <property type="entry name" value="Recombinase RecA"/>
    <property type="match status" value="1"/>
</dbReference>
<evidence type="ECO:0000256" key="5">
    <source>
        <dbReference type="ARBA" id="ARBA00023172"/>
    </source>
</evidence>
<evidence type="ECO:0000256" key="8">
    <source>
        <dbReference type="RuleBase" id="RU004527"/>
    </source>
</evidence>
<dbReference type="PANTHER" id="PTHR45900:SF1">
    <property type="entry name" value="MITOCHONDRIAL DNA REPAIR PROTEIN RECA HOMOLOG-RELATED"/>
    <property type="match status" value="1"/>
</dbReference>
<dbReference type="EMBL" id="FNXT01000918">
    <property type="protein sequence ID" value="SZX69290.1"/>
    <property type="molecule type" value="Genomic_DNA"/>
</dbReference>
<dbReference type="Proteomes" id="UP000256970">
    <property type="component" value="Unassembled WGS sequence"/>
</dbReference>
<dbReference type="PRINTS" id="PR00142">
    <property type="entry name" value="RECA"/>
</dbReference>
<keyword evidence="14" id="KW-1185">Reference proteome</keyword>
<evidence type="ECO:0000313" key="12">
    <source>
        <dbReference type="EMBL" id="SZX69290.1"/>
    </source>
</evidence>
<dbReference type="Pfam" id="PF00154">
    <property type="entry name" value="RecA_N"/>
    <property type="match status" value="1"/>
</dbReference>
<dbReference type="InterPro" id="IPR020584">
    <property type="entry name" value="DNA_recomb/repair_RecA_CS"/>
</dbReference>
<dbReference type="PROSITE" id="PS00321">
    <property type="entry name" value="RECA_1"/>
    <property type="match status" value="1"/>
</dbReference>
<reference evidence="13 14" key="1">
    <citation type="submission" date="2016-10" db="EMBL/GenBank/DDBJ databases">
        <authorList>
            <person name="Cai Z."/>
        </authorList>
    </citation>
    <scope>NUCLEOTIDE SEQUENCE [LARGE SCALE GENOMIC DNA]</scope>
</reference>
<dbReference type="Gene3D" id="3.40.50.300">
    <property type="entry name" value="P-loop containing nucleotide triphosphate hydrolases"/>
    <property type="match status" value="1"/>
</dbReference>
<sequence>MLLQRTAPSVGATSRPTVRAARLGPIAAAVSRRTRKAQTEVVDDEEGVSTPSGLSADQKVKQRLLKDTIANINKKHGANTVMQMSGSAINVPRTPTGCLTLDKATGGGYPKGRIVEIFGPESSGKTTLAMHAIAEVQKQGGIACFIDAEHAFDAVYATRLGININDLMVCQPDHGEMAFNVMDELVRSGVVNIIVVDSVSALVPRAEVEGDIGTPQIGLQARLMSLALRKVTANAAKSGCTILFINQLRFKVGVLFGNPETTSGGNALKFYSSMRLDIRARDKITETGKVEPVGNRVKVKVVKNKVKVVKNKVSSPYEVAEFDIMYGEGINSVGCVYDVAKEMGVIEARGSHIYFEGVKLAQGRDNVLAHLRDNPDTAARLTTAVQAKLAEGAAQQASSGGSGSVEDDDVEGFADELRDDDAMAQELQDLERDLDG</sequence>
<dbReference type="EMBL" id="FNXT01001291">
    <property type="protein sequence ID" value="SZX77673.1"/>
    <property type="molecule type" value="Genomic_DNA"/>
</dbReference>
<evidence type="ECO:0000256" key="3">
    <source>
        <dbReference type="ARBA" id="ARBA00022840"/>
    </source>
</evidence>
<keyword evidence="3 7" id="KW-0067">ATP-binding</keyword>
<dbReference type="PANTHER" id="PTHR45900">
    <property type="entry name" value="RECA"/>
    <property type="match status" value="1"/>
</dbReference>
<evidence type="ECO:0000256" key="1">
    <source>
        <dbReference type="ARBA" id="ARBA00009391"/>
    </source>
</evidence>
<dbReference type="AlphaFoldDB" id="A0A383WK97"/>
<dbReference type="STRING" id="3088.A0A383WK97"/>
<dbReference type="CDD" id="cd00983">
    <property type="entry name" value="RecA"/>
    <property type="match status" value="1"/>
</dbReference>
<feature type="region of interest" description="Disordered" evidence="9">
    <location>
        <begin position="35"/>
        <end position="55"/>
    </location>
</feature>
<proteinExistence type="inferred from homology"/>
<dbReference type="GO" id="GO:0006310">
    <property type="term" value="P:DNA recombination"/>
    <property type="evidence" value="ECO:0007669"/>
    <property type="project" value="UniProtKB-KW"/>
</dbReference>
<dbReference type="InterPro" id="IPR049428">
    <property type="entry name" value="RecA-like_N"/>
</dbReference>
<dbReference type="SUPFAM" id="SSF54752">
    <property type="entry name" value="RecA protein, C-terminal domain"/>
    <property type="match status" value="1"/>
</dbReference>
<protein>
    <recommendedName>
        <fullName evidence="15">RecA family profile 2 domain-containing protein</fullName>
    </recommendedName>
</protein>
<comment type="similarity">
    <text evidence="1 7">Belongs to the RecA family.</text>
</comment>
<evidence type="ECO:0000256" key="7">
    <source>
        <dbReference type="RuleBase" id="RU003422"/>
    </source>
</evidence>
<evidence type="ECO:0000313" key="13">
    <source>
        <dbReference type="EMBL" id="SZX77673.1"/>
    </source>
</evidence>
<dbReference type="InterPro" id="IPR020587">
    <property type="entry name" value="RecA_monomer-monomer_interface"/>
</dbReference>
<dbReference type="InterPro" id="IPR027417">
    <property type="entry name" value="P-loop_NTPase"/>
</dbReference>
<dbReference type="GO" id="GO:0003697">
    <property type="term" value="F:single-stranded DNA binding"/>
    <property type="evidence" value="ECO:0007669"/>
    <property type="project" value="InterPro"/>
</dbReference>
<evidence type="ECO:0000256" key="9">
    <source>
        <dbReference type="SAM" id="MobiDB-lite"/>
    </source>
</evidence>
<dbReference type="PROSITE" id="PS50162">
    <property type="entry name" value="RECA_2"/>
    <property type="match status" value="1"/>
</dbReference>
<evidence type="ECO:0000259" key="11">
    <source>
        <dbReference type="PROSITE" id="PS50163"/>
    </source>
</evidence>
<keyword evidence="2 7" id="KW-0547">Nucleotide-binding</keyword>
<evidence type="ECO:0008006" key="15">
    <source>
        <dbReference type="Google" id="ProtNLM"/>
    </source>
</evidence>
<gene>
    <name evidence="13" type="ORF">BQ4739_LOCUS18022</name>
    <name evidence="12" type="ORF">BQ4739_LOCUS9580</name>
</gene>
<dbReference type="NCBIfam" id="TIGR02012">
    <property type="entry name" value="tigrfam_recA"/>
    <property type="match status" value="1"/>
</dbReference>
<keyword evidence="8" id="KW-0227">DNA damage</keyword>
<dbReference type="Pfam" id="PF21096">
    <property type="entry name" value="RecA_C"/>
    <property type="match status" value="1"/>
</dbReference>
<feature type="region of interest" description="Disordered" evidence="9">
    <location>
        <begin position="392"/>
        <end position="420"/>
    </location>
</feature>
<keyword evidence="5 8" id="KW-0233">DNA recombination</keyword>
<keyword evidence="4 8" id="KW-0238">DNA-binding</keyword>
<evidence type="ECO:0000256" key="4">
    <source>
        <dbReference type="ARBA" id="ARBA00023125"/>
    </source>
</evidence>
<evidence type="ECO:0000256" key="2">
    <source>
        <dbReference type="ARBA" id="ARBA00022741"/>
    </source>
</evidence>
<evidence type="ECO:0000259" key="10">
    <source>
        <dbReference type="PROSITE" id="PS50162"/>
    </source>
</evidence>
<name>A0A383WK97_TETOB</name>
<dbReference type="GO" id="GO:0006281">
    <property type="term" value="P:DNA repair"/>
    <property type="evidence" value="ECO:0007669"/>
    <property type="project" value="InterPro"/>
</dbReference>
<dbReference type="InterPro" id="IPR013765">
    <property type="entry name" value="DNA_recomb/repair_RecA"/>
</dbReference>
<dbReference type="HAMAP" id="MF_00268">
    <property type="entry name" value="RecA"/>
    <property type="match status" value="1"/>
</dbReference>
<comment type="function">
    <text evidence="6">Involved in recombination ability and DNA strand transfer activity.</text>
</comment>
<dbReference type="InterPro" id="IPR023400">
    <property type="entry name" value="RecA_C_sf"/>
</dbReference>
<dbReference type="InterPro" id="IPR049261">
    <property type="entry name" value="RecA-like_C"/>
</dbReference>
<evidence type="ECO:0000313" key="14">
    <source>
        <dbReference type="Proteomes" id="UP000256970"/>
    </source>
</evidence>